<evidence type="ECO:0000259" key="1">
    <source>
        <dbReference type="Pfam" id="PF01030"/>
    </source>
</evidence>
<dbReference type="OrthoDB" id="5869109at2759"/>
<dbReference type="InterPro" id="IPR000494">
    <property type="entry name" value="Rcpt_L-dom"/>
</dbReference>
<proteinExistence type="predicted"/>
<accession>A0A0B1SPL2</accession>
<dbReference type="PANTHER" id="PTHR21662">
    <property type="entry name" value="RECEPTOR PROTEIN-TYROSINE KINASE"/>
    <property type="match status" value="1"/>
</dbReference>
<dbReference type="SUPFAM" id="SSF52058">
    <property type="entry name" value="L domain-like"/>
    <property type="match status" value="1"/>
</dbReference>
<dbReference type="EMBL" id="KN563812">
    <property type="protein sequence ID" value="KHJ85457.1"/>
    <property type="molecule type" value="Genomic_DNA"/>
</dbReference>
<evidence type="ECO:0000313" key="3">
    <source>
        <dbReference type="Proteomes" id="UP000053660"/>
    </source>
</evidence>
<dbReference type="Proteomes" id="UP000053660">
    <property type="component" value="Unassembled WGS sequence"/>
</dbReference>
<keyword evidence="3" id="KW-1185">Reference proteome</keyword>
<dbReference type="InterPro" id="IPR036941">
    <property type="entry name" value="Rcpt_L-dom_sf"/>
</dbReference>
<dbReference type="AlphaFoldDB" id="A0A0B1SPL2"/>
<sequence length="207" mass="23673">MGQNFPAVKITFNHYLEYLGLKKLTKISTRVPAEISNNRILEFTFEEVEMFTALLQAKNRIEGAFPSENLPAGVCVFNSDKNDIAAIPENCTTLLGLLYYERHLFTDLEVRKLQQIRKIYGNINFSEMPIENLSIFSNVEKIISLNASVPAVQFYGLDKLTSIELPKLQNLYSYSDMRFSIVSCTSINITNETCSFFERANHQASRY</sequence>
<feature type="domain" description="Receptor L-domain" evidence="1">
    <location>
        <begin position="90"/>
        <end position="175"/>
    </location>
</feature>
<dbReference type="InterPro" id="IPR053079">
    <property type="entry name" value="SPS2_domain"/>
</dbReference>
<dbReference type="PANTHER" id="PTHR21662:SF59">
    <property type="entry name" value="RECEPTOR PROTEIN-TYROSINE KINASE"/>
    <property type="match status" value="1"/>
</dbReference>
<name>A0A0B1SPL2_OESDE</name>
<dbReference type="Gene3D" id="3.80.20.20">
    <property type="entry name" value="Receptor L-domain"/>
    <property type="match status" value="1"/>
</dbReference>
<gene>
    <name evidence="2" type="ORF">OESDEN_14815</name>
</gene>
<organism evidence="2 3">
    <name type="scientific">Oesophagostomum dentatum</name>
    <name type="common">Nodular worm</name>
    <dbReference type="NCBI Taxonomy" id="61180"/>
    <lineage>
        <taxon>Eukaryota</taxon>
        <taxon>Metazoa</taxon>
        <taxon>Ecdysozoa</taxon>
        <taxon>Nematoda</taxon>
        <taxon>Chromadorea</taxon>
        <taxon>Rhabditida</taxon>
        <taxon>Rhabditina</taxon>
        <taxon>Rhabditomorpha</taxon>
        <taxon>Strongyloidea</taxon>
        <taxon>Strongylidae</taxon>
        <taxon>Oesophagostomum</taxon>
    </lineage>
</organism>
<protein>
    <recommendedName>
        <fullName evidence="1">Receptor L-domain domain-containing protein</fullName>
    </recommendedName>
</protein>
<dbReference type="Pfam" id="PF01030">
    <property type="entry name" value="Recep_L_domain"/>
    <property type="match status" value="1"/>
</dbReference>
<reference evidence="2 3" key="1">
    <citation type="submission" date="2014-03" db="EMBL/GenBank/DDBJ databases">
        <title>Draft genome of the hookworm Oesophagostomum dentatum.</title>
        <authorList>
            <person name="Mitreva M."/>
        </authorList>
    </citation>
    <scope>NUCLEOTIDE SEQUENCE [LARGE SCALE GENOMIC DNA]</scope>
    <source>
        <strain evidence="2 3">OD-Hann</strain>
    </source>
</reference>
<evidence type="ECO:0000313" key="2">
    <source>
        <dbReference type="EMBL" id="KHJ85457.1"/>
    </source>
</evidence>